<evidence type="ECO:0000256" key="1">
    <source>
        <dbReference type="SAM" id="MobiDB-lite"/>
    </source>
</evidence>
<feature type="region of interest" description="Disordered" evidence="1">
    <location>
        <begin position="34"/>
        <end position="68"/>
    </location>
</feature>
<dbReference type="Proteomes" id="UP000053789">
    <property type="component" value="Unassembled WGS sequence"/>
</dbReference>
<evidence type="ECO:0000313" key="2">
    <source>
        <dbReference type="EMBL" id="KIW96325.1"/>
    </source>
</evidence>
<protein>
    <submittedName>
        <fullName evidence="2">Uncharacterized protein</fullName>
    </submittedName>
</protein>
<sequence>MATTAVYVSGKRTQQHDHRSLVAADVTVSSIENDRSENIRFPRVKQEEADPGRPPRIKQELEDDDEGDNWLDADEDVLHARLRKRGLKLEDIPLF</sequence>
<dbReference type="OrthoDB" id="10455053at2759"/>
<keyword evidence="3" id="KW-1185">Reference proteome</keyword>
<evidence type="ECO:0000313" key="3">
    <source>
        <dbReference type="Proteomes" id="UP000053789"/>
    </source>
</evidence>
<dbReference type="AlphaFoldDB" id="A0A0D2HZH3"/>
<dbReference type="VEuPathDB" id="FungiDB:Z519_03394"/>
<gene>
    <name evidence="2" type="ORF">Z519_03394</name>
</gene>
<feature type="compositionally biased region" description="Basic and acidic residues" evidence="1">
    <location>
        <begin position="34"/>
        <end position="60"/>
    </location>
</feature>
<name>A0A0D2HZH3_CLAB1</name>
<organism evidence="2 3">
    <name type="scientific">Cladophialophora bantiana (strain ATCC 10958 / CBS 173.52 / CDC B-1940 / NIH 8579)</name>
    <name type="common">Xylohypha bantiana</name>
    <dbReference type="NCBI Taxonomy" id="1442370"/>
    <lineage>
        <taxon>Eukaryota</taxon>
        <taxon>Fungi</taxon>
        <taxon>Dikarya</taxon>
        <taxon>Ascomycota</taxon>
        <taxon>Pezizomycotina</taxon>
        <taxon>Eurotiomycetes</taxon>
        <taxon>Chaetothyriomycetidae</taxon>
        <taxon>Chaetothyriales</taxon>
        <taxon>Herpotrichiellaceae</taxon>
        <taxon>Cladophialophora</taxon>
    </lineage>
</organism>
<dbReference type="GeneID" id="27696322"/>
<dbReference type="RefSeq" id="XP_016622994.1">
    <property type="nucleotide sequence ID" value="XM_016761144.1"/>
</dbReference>
<proteinExistence type="predicted"/>
<dbReference type="HOGENOM" id="CLU_2440666_0_0_1"/>
<accession>A0A0D2HZH3</accession>
<dbReference type="EMBL" id="KN846983">
    <property type="protein sequence ID" value="KIW96325.1"/>
    <property type="molecule type" value="Genomic_DNA"/>
</dbReference>
<reference evidence="2" key="1">
    <citation type="submission" date="2015-01" db="EMBL/GenBank/DDBJ databases">
        <title>The Genome Sequence of Cladophialophora bantiana CBS 173.52.</title>
        <authorList>
            <consortium name="The Broad Institute Genomics Platform"/>
            <person name="Cuomo C."/>
            <person name="de Hoog S."/>
            <person name="Gorbushina A."/>
            <person name="Stielow B."/>
            <person name="Teixiera M."/>
            <person name="Abouelleil A."/>
            <person name="Chapman S.B."/>
            <person name="Priest M."/>
            <person name="Young S.K."/>
            <person name="Wortman J."/>
            <person name="Nusbaum C."/>
            <person name="Birren B."/>
        </authorList>
    </citation>
    <scope>NUCLEOTIDE SEQUENCE [LARGE SCALE GENOMIC DNA]</scope>
    <source>
        <strain evidence="2">CBS 173.52</strain>
    </source>
</reference>